<protein>
    <submittedName>
        <fullName evidence="1">Uncharacterized protein</fullName>
    </submittedName>
</protein>
<comment type="caution">
    <text evidence="1">The sequence shown here is derived from an EMBL/GenBank/DDBJ whole genome shotgun (WGS) entry which is preliminary data.</text>
</comment>
<reference evidence="1 2" key="2">
    <citation type="journal article" date="2021" name="Genomics">
        <title>High-quality reference genome for Clonorchis sinensis.</title>
        <authorList>
            <person name="Young N.D."/>
            <person name="Stroehlein A.J."/>
            <person name="Kinkar L."/>
            <person name="Wang T."/>
            <person name="Sohn W.M."/>
            <person name="Chang B.C.H."/>
            <person name="Kaur P."/>
            <person name="Weisz D."/>
            <person name="Dudchenko O."/>
            <person name="Aiden E.L."/>
            <person name="Korhonen P.K."/>
            <person name="Gasser R.B."/>
        </authorList>
    </citation>
    <scope>NUCLEOTIDE SEQUENCE [LARGE SCALE GENOMIC DNA]</scope>
    <source>
        <strain evidence="1">Cs-k2</strain>
    </source>
</reference>
<organism evidence="1 2">
    <name type="scientific">Clonorchis sinensis</name>
    <name type="common">Chinese liver fluke</name>
    <dbReference type="NCBI Taxonomy" id="79923"/>
    <lineage>
        <taxon>Eukaryota</taxon>
        <taxon>Metazoa</taxon>
        <taxon>Spiralia</taxon>
        <taxon>Lophotrochozoa</taxon>
        <taxon>Platyhelminthes</taxon>
        <taxon>Trematoda</taxon>
        <taxon>Digenea</taxon>
        <taxon>Opisthorchiida</taxon>
        <taxon>Opisthorchiata</taxon>
        <taxon>Opisthorchiidae</taxon>
        <taxon>Clonorchis</taxon>
    </lineage>
</organism>
<reference evidence="1 2" key="1">
    <citation type="journal article" date="2018" name="Biotechnol. Adv.">
        <title>Improved genomic resources and new bioinformatic workflow for the carcinogenic parasite Clonorchis sinensis: Biotechnological implications.</title>
        <authorList>
            <person name="Wang D."/>
            <person name="Korhonen P.K."/>
            <person name="Gasser R.B."/>
            <person name="Young N.D."/>
        </authorList>
    </citation>
    <scope>NUCLEOTIDE SEQUENCE [LARGE SCALE GENOMIC DNA]</scope>
    <source>
        <strain evidence="1">Cs-k2</strain>
    </source>
</reference>
<keyword evidence="2" id="KW-1185">Reference proteome</keyword>
<evidence type="ECO:0000313" key="2">
    <source>
        <dbReference type="Proteomes" id="UP000286415"/>
    </source>
</evidence>
<dbReference type="AlphaFoldDB" id="A0A3R7FKJ1"/>
<accession>A0A3R7FKJ1</accession>
<dbReference type="Proteomes" id="UP000286415">
    <property type="component" value="Unassembled WGS sequence"/>
</dbReference>
<gene>
    <name evidence="1" type="ORF">CSKR_112349</name>
</gene>
<name>A0A3R7FKJ1_CLOSI</name>
<dbReference type="InParanoid" id="A0A3R7FKJ1"/>
<dbReference type="EMBL" id="NIRI02000056">
    <property type="protein sequence ID" value="KAG5446601.1"/>
    <property type="molecule type" value="Genomic_DNA"/>
</dbReference>
<proteinExistence type="predicted"/>
<evidence type="ECO:0000313" key="1">
    <source>
        <dbReference type="EMBL" id="KAG5446601.1"/>
    </source>
</evidence>
<sequence>MISIQLEESISVVCATSIDPESTAQMLFQGSQTTDLGILIVQASGLTNMPGSRVGHLSASATLNWARKTTPLRKRRFGICDIWSNQRIF</sequence>